<feature type="transmembrane region" description="Helical" evidence="8">
    <location>
        <begin position="805"/>
        <end position="829"/>
    </location>
</feature>
<dbReference type="PANTHER" id="PTHR48041:SF2">
    <property type="entry name" value="ATP-DEPENDENT PERMEASE-RELATED"/>
    <property type="match status" value="1"/>
</dbReference>
<comment type="subcellular location">
    <subcellularLocation>
        <location evidence="1">Membrane</location>
        <topology evidence="1">Multi-pass membrane protein</topology>
    </subcellularLocation>
</comment>
<dbReference type="Pfam" id="PF01061">
    <property type="entry name" value="ABC2_membrane"/>
    <property type="match status" value="2"/>
</dbReference>
<dbReference type="SMART" id="SM00382">
    <property type="entry name" value="AAA"/>
    <property type="match status" value="2"/>
</dbReference>
<keyword evidence="4" id="KW-0547">Nucleotide-binding</keyword>
<dbReference type="InterPro" id="IPR050352">
    <property type="entry name" value="ABCG_transporters"/>
</dbReference>
<feature type="transmembrane region" description="Helical" evidence="8">
    <location>
        <begin position="869"/>
        <end position="889"/>
    </location>
</feature>
<evidence type="ECO:0000256" key="1">
    <source>
        <dbReference type="ARBA" id="ARBA00004141"/>
    </source>
</evidence>
<accession>A0AA36MMV9</accession>
<feature type="transmembrane region" description="Helical" evidence="8">
    <location>
        <begin position="1418"/>
        <end position="1445"/>
    </location>
</feature>
<dbReference type="PANTHER" id="PTHR48041">
    <property type="entry name" value="ABC TRANSPORTER G FAMILY MEMBER 28"/>
    <property type="match status" value="1"/>
</dbReference>
<feature type="transmembrane region" description="Helical" evidence="8">
    <location>
        <begin position="841"/>
        <end position="862"/>
    </location>
</feature>
<feature type="transmembrane region" description="Helical" evidence="8">
    <location>
        <begin position="1376"/>
        <end position="1397"/>
    </location>
</feature>
<comment type="caution">
    <text evidence="10">The sequence shown here is derived from an EMBL/GenBank/DDBJ whole genome shotgun (WGS) entry which is preliminary data.</text>
</comment>
<dbReference type="Gene3D" id="3.40.50.300">
    <property type="entry name" value="P-loop containing nucleotide triphosphate hydrolases"/>
    <property type="match status" value="2"/>
</dbReference>
<keyword evidence="3 8" id="KW-0812">Transmembrane</keyword>
<evidence type="ECO:0000313" key="11">
    <source>
        <dbReference type="Proteomes" id="UP001178507"/>
    </source>
</evidence>
<evidence type="ECO:0000256" key="5">
    <source>
        <dbReference type="ARBA" id="ARBA00022840"/>
    </source>
</evidence>
<dbReference type="Proteomes" id="UP001178507">
    <property type="component" value="Unassembled WGS sequence"/>
</dbReference>
<protein>
    <recommendedName>
        <fullName evidence="9">ABC transporter domain-containing protein</fullName>
    </recommendedName>
</protein>
<feature type="transmembrane region" description="Helical" evidence="8">
    <location>
        <begin position="958"/>
        <end position="977"/>
    </location>
</feature>
<dbReference type="GO" id="GO:0016020">
    <property type="term" value="C:membrane"/>
    <property type="evidence" value="ECO:0007669"/>
    <property type="project" value="UniProtKB-SubCell"/>
</dbReference>
<sequence>MLVLALHCRLSSADTDNVTWIVLNASDPLFADATVRMSQDGSCGAGTVPGSVRPALSGVEVHSAASVPGNEWRWSDETLECAAGETCLYQGNLGSGAFSCPLEPGGPAAERLKCDCEQCPCANGTGGFMCSHCVEDAACGEGGYCHRKMMMDEVDKSFSCSFSDAFRRSPTYRLLWSDGWASPSFLAQYYPSVGKARLDIINTMCSHRQPILMQCSCEQCTSNYDEIDPLTGEQSGVCKQKKVPSPCARCETCSCSYPADSWLSAITRTIVEGVSRGVYLGCEGGFNSSTCTSILDDLPAPMTFDCTTGVCLSKDEPPPPEVTVARRSVDLFGQWTTVAILAVFLVFIASLLVLVAIAVSTLCARRRKKRAAMDMPGAPLAAIAAAQAALGGFGSNPPGATLVFSWRNVNCMRNGKQVLNDVSGAIESSSSGRGSLVMLLGPSGSGKTTLLQALAGRMSSSDSGTICINGKVMSPAERCRHVSLVYQDEILGATLTVREALEFSAALRLRALSASQRAGRVTWALKMLKLEAVADSRIGDTLRRGVSGGERRRVAIGVELVVSPPIMVLDEPTTGLDASCALMLGRVLARLAKGGRLLICSMHQPRHELLKLFDARLELGKCGDEAQQLCQATSFLSEDEAVNERKPSNPTENSDCGLSDPALAEITRAMSRHTNSSNRVLCSVGHDNMKRALSIASRATAGVAPANMALQVFALWERSAREATRGSYGGLVAAVVVAAIAVLVGLTFSDLEHGVAGVQNRFGSIFFTQLFFSFFGLQACTLWYLDRDRLDRERASRLYHVLAYFIAKACAYLWWYCLIVPAIYVAIVYPLIGFQASISKFMVFYLCTAGTTAAASAVSLLCLSMSSSFASGMSSAAICLTVLQMYAGFLQRRDAIPSAFRWITDVSPFAHAFAAMISSEFTGLETTVEATGHEAVTIDGGIWPQQFNVDPSNMEHSIQMLGIVACSAWLLALVPIWMRWYRVKQYNCCFRYCRPTAGNLAVARSKVTEAPSWVSARMKGSAALVWKDLRATLPNGSQLYDGMNGCVQMGRPLAVLGPSGCGKTTLLSCLAGEETGTTCVGTVYLNRQYIDRSKLRHTVGYVRQDDALHPELTVREAISFAVALRMPYASRSVRRERVSWAITRLGLEAVANSKVGGHKFRGISGGERRRTAVGVELAVARGVLALDEPTSGLDSDSALDLGRLLSELASEGCIVLASMHQPSPELLAVFSQTLVLAAHGQVAYYGPTQSLQSYVDRVREIHPEHMIGSASDVLLDIISSPQGYEVCTRFRRSPDMQAMQKTIDAVLSSTSEDEREVKAATTPPVHVQMFQLLLREVRIQRSLAIYTYFEAALAGLLLGATYYQMSMRLAGVISRLGLIFAVHCTLGMQALQGLLAWREGYTSFKRERAAGYYYTGTYVFAKVFVDALLLRAGPPALMCLFVYWLAGMQPGREAVCVLGFCLASFVASTFCLALGATAPRSGAVLPVAVLMILLFLLVGGPLLATQNNGIRNLSIFRASFNMLAANEMRGTVFAFDPEGIVTTLGSRTGEDWMFDLGVKDNPVHMEIGWLLGWSFFYILCAWIVLALPAVRLPSFSASTNFAKSVSCEESDKFAPGRRPSIASE</sequence>
<dbReference type="InterPro" id="IPR003439">
    <property type="entry name" value="ABC_transporter-like_ATP-bd"/>
</dbReference>
<dbReference type="Pfam" id="PF00005">
    <property type="entry name" value="ABC_tran"/>
    <property type="match status" value="2"/>
</dbReference>
<evidence type="ECO:0000256" key="3">
    <source>
        <dbReference type="ARBA" id="ARBA00022692"/>
    </source>
</evidence>
<evidence type="ECO:0000256" key="6">
    <source>
        <dbReference type="ARBA" id="ARBA00022989"/>
    </source>
</evidence>
<feature type="transmembrane region" description="Helical" evidence="8">
    <location>
        <begin position="1567"/>
        <end position="1590"/>
    </location>
</feature>
<keyword evidence="11" id="KW-1185">Reference proteome</keyword>
<dbReference type="InterPro" id="IPR017871">
    <property type="entry name" value="ABC_transporter-like_CS"/>
</dbReference>
<feature type="transmembrane region" description="Helical" evidence="8">
    <location>
        <begin position="335"/>
        <end position="363"/>
    </location>
</feature>
<dbReference type="InterPro" id="IPR027417">
    <property type="entry name" value="P-loop_NTPase"/>
</dbReference>
<proteinExistence type="predicted"/>
<dbReference type="GO" id="GO:0140359">
    <property type="term" value="F:ABC-type transporter activity"/>
    <property type="evidence" value="ECO:0007669"/>
    <property type="project" value="InterPro"/>
</dbReference>
<dbReference type="PROSITE" id="PS50893">
    <property type="entry name" value="ABC_TRANSPORTER_2"/>
    <property type="match status" value="2"/>
</dbReference>
<keyword evidence="5" id="KW-0067">ATP-binding</keyword>
<dbReference type="SUPFAM" id="SSF52540">
    <property type="entry name" value="P-loop containing nucleoside triphosphate hydrolases"/>
    <property type="match status" value="2"/>
</dbReference>
<name>A0AA36MMV9_9DINO</name>
<evidence type="ECO:0000313" key="10">
    <source>
        <dbReference type="EMBL" id="CAJ1378554.1"/>
    </source>
</evidence>
<reference evidence="10" key="1">
    <citation type="submission" date="2023-08" db="EMBL/GenBank/DDBJ databases">
        <authorList>
            <person name="Chen Y."/>
            <person name="Shah S."/>
            <person name="Dougan E. K."/>
            <person name="Thang M."/>
            <person name="Chan C."/>
        </authorList>
    </citation>
    <scope>NUCLEOTIDE SEQUENCE</scope>
</reference>
<keyword evidence="6 8" id="KW-1133">Transmembrane helix</keyword>
<dbReference type="InterPro" id="IPR003593">
    <property type="entry name" value="AAA+_ATPase"/>
</dbReference>
<feature type="domain" description="ABC transporter" evidence="9">
    <location>
        <begin position="1024"/>
        <end position="1264"/>
    </location>
</feature>
<feature type="transmembrane region" description="Helical" evidence="8">
    <location>
        <begin position="1483"/>
        <end position="1504"/>
    </location>
</feature>
<dbReference type="InterPro" id="IPR013525">
    <property type="entry name" value="ABC2_TM"/>
</dbReference>
<dbReference type="GO" id="GO:0016887">
    <property type="term" value="F:ATP hydrolysis activity"/>
    <property type="evidence" value="ECO:0007669"/>
    <property type="project" value="InterPro"/>
</dbReference>
<keyword evidence="2" id="KW-0813">Transport</keyword>
<evidence type="ECO:0000256" key="4">
    <source>
        <dbReference type="ARBA" id="ARBA00022741"/>
    </source>
</evidence>
<organism evidence="10 11">
    <name type="scientific">Effrenium voratum</name>
    <dbReference type="NCBI Taxonomy" id="2562239"/>
    <lineage>
        <taxon>Eukaryota</taxon>
        <taxon>Sar</taxon>
        <taxon>Alveolata</taxon>
        <taxon>Dinophyceae</taxon>
        <taxon>Suessiales</taxon>
        <taxon>Symbiodiniaceae</taxon>
        <taxon>Effrenium</taxon>
    </lineage>
</organism>
<feature type="transmembrane region" description="Helical" evidence="8">
    <location>
        <begin position="728"/>
        <end position="746"/>
    </location>
</feature>
<gene>
    <name evidence="10" type="ORF">EVOR1521_LOCUS7067</name>
</gene>
<feature type="domain" description="ABC transporter" evidence="9">
    <location>
        <begin position="406"/>
        <end position="663"/>
    </location>
</feature>
<evidence type="ECO:0000256" key="7">
    <source>
        <dbReference type="ARBA" id="ARBA00023136"/>
    </source>
</evidence>
<evidence type="ECO:0000256" key="8">
    <source>
        <dbReference type="SAM" id="Phobius"/>
    </source>
</evidence>
<evidence type="ECO:0000259" key="9">
    <source>
        <dbReference type="PROSITE" id="PS50893"/>
    </source>
</evidence>
<feature type="transmembrane region" description="Helical" evidence="8">
    <location>
        <begin position="766"/>
        <end position="785"/>
    </location>
</feature>
<dbReference type="GO" id="GO:0005524">
    <property type="term" value="F:ATP binding"/>
    <property type="evidence" value="ECO:0007669"/>
    <property type="project" value="UniProtKB-KW"/>
</dbReference>
<feature type="transmembrane region" description="Helical" evidence="8">
    <location>
        <begin position="1457"/>
        <end position="1476"/>
    </location>
</feature>
<feature type="transmembrane region" description="Helical" evidence="8">
    <location>
        <begin position="1343"/>
        <end position="1364"/>
    </location>
</feature>
<evidence type="ECO:0000256" key="2">
    <source>
        <dbReference type="ARBA" id="ARBA00022448"/>
    </source>
</evidence>
<dbReference type="PROSITE" id="PS00211">
    <property type="entry name" value="ABC_TRANSPORTER_1"/>
    <property type="match status" value="1"/>
</dbReference>
<dbReference type="EMBL" id="CAUJNA010000553">
    <property type="protein sequence ID" value="CAJ1378554.1"/>
    <property type="molecule type" value="Genomic_DNA"/>
</dbReference>
<keyword evidence="7 8" id="KW-0472">Membrane</keyword>